<dbReference type="EMBL" id="AZGY01000019">
    <property type="protein sequence ID" value="KZZ91057.1"/>
    <property type="molecule type" value="Genomic_DNA"/>
</dbReference>
<evidence type="ECO:0008006" key="7">
    <source>
        <dbReference type="Google" id="ProtNLM"/>
    </source>
</evidence>
<gene>
    <name evidence="5" type="ORF">AAL_06798</name>
</gene>
<evidence type="ECO:0000256" key="3">
    <source>
        <dbReference type="SAM" id="MobiDB-lite"/>
    </source>
</evidence>
<sequence length="274" mass="30819">MEAPVPEALTNEKNKENDFEGGSTTSLGRVGKANTQLSRKVWAAAFFHVASLTLLALSYGLILRKSSPRSLGGFNLEQKKKKTLTSLGVEKGPAREAVEYIVLTINNQLDHDTAYRGLPSPALDQAWDDLQKYRVSAVSPSLLEDDDTARVEDGTDRALITLDVFETLHCLNYIRRYIFRSHYEEEFPLRGRDKHLYQVNRCVDMIRESLVCHADIAIVTYDWVKHRFLPFPNFVVDHECKNWDRIMAWAEANKAPSPQGDAVLTPSLNAGVAG</sequence>
<keyword evidence="6" id="KW-1185">Reference proteome</keyword>
<keyword evidence="4" id="KW-1133">Transmembrane helix</keyword>
<comment type="pathway">
    <text evidence="1">Mycotoxin biosynthesis.</text>
</comment>
<evidence type="ECO:0000256" key="2">
    <source>
        <dbReference type="ARBA" id="ARBA00035112"/>
    </source>
</evidence>
<dbReference type="PANTHER" id="PTHR33365:SF4">
    <property type="entry name" value="CYCLOCHLOROTINE BIOSYNTHESIS PROTEIN O"/>
    <property type="match status" value="1"/>
</dbReference>
<comment type="caution">
    <text evidence="5">The sequence shown here is derived from an EMBL/GenBank/DDBJ whole genome shotgun (WGS) entry which is preliminary data.</text>
</comment>
<dbReference type="PANTHER" id="PTHR33365">
    <property type="entry name" value="YALI0B05434P"/>
    <property type="match status" value="1"/>
</dbReference>
<dbReference type="Proteomes" id="UP000078544">
    <property type="component" value="Unassembled WGS sequence"/>
</dbReference>
<evidence type="ECO:0000313" key="6">
    <source>
        <dbReference type="Proteomes" id="UP000078544"/>
    </source>
</evidence>
<keyword evidence="4" id="KW-0812">Transmembrane</keyword>
<name>A0A167YA99_9HYPO</name>
<keyword evidence="4" id="KW-0472">Membrane</keyword>
<accession>A0A167YA99</accession>
<dbReference type="AlphaFoldDB" id="A0A167YA99"/>
<evidence type="ECO:0000313" key="5">
    <source>
        <dbReference type="EMBL" id="KZZ91057.1"/>
    </source>
</evidence>
<feature type="transmembrane region" description="Helical" evidence="4">
    <location>
        <begin position="41"/>
        <end position="62"/>
    </location>
</feature>
<reference evidence="5 6" key="1">
    <citation type="journal article" date="2016" name="Genome Biol. Evol.">
        <title>Divergent and convergent evolution of fungal pathogenicity.</title>
        <authorList>
            <person name="Shang Y."/>
            <person name="Xiao G."/>
            <person name="Zheng P."/>
            <person name="Cen K."/>
            <person name="Zhan S."/>
            <person name="Wang C."/>
        </authorList>
    </citation>
    <scope>NUCLEOTIDE SEQUENCE [LARGE SCALE GENOMIC DNA]</scope>
    <source>
        <strain evidence="5 6">RCEF 2490</strain>
    </source>
</reference>
<organism evidence="5 6">
    <name type="scientific">Moelleriella libera RCEF 2490</name>
    <dbReference type="NCBI Taxonomy" id="1081109"/>
    <lineage>
        <taxon>Eukaryota</taxon>
        <taxon>Fungi</taxon>
        <taxon>Dikarya</taxon>
        <taxon>Ascomycota</taxon>
        <taxon>Pezizomycotina</taxon>
        <taxon>Sordariomycetes</taxon>
        <taxon>Hypocreomycetidae</taxon>
        <taxon>Hypocreales</taxon>
        <taxon>Clavicipitaceae</taxon>
        <taxon>Moelleriella</taxon>
    </lineage>
</organism>
<proteinExistence type="inferred from homology"/>
<evidence type="ECO:0000256" key="4">
    <source>
        <dbReference type="SAM" id="Phobius"/>
    </source>
</evidence>
<dbReference type="InterPro" id="IPR021765">
    <property type="entry name" value="UstYa-like"/>
</dbReference>
<evidence type="ECO:0000256" key="1">
    <source>
        <dbReference type="ARBA" id="ARBA00004685"/>
    </source>
</evidence>
<protein>
    <recommendedName>
        <fullName evidence="7">Tat pathway signal sequence</fullName>
    </recommendedName>
</protein>
<dbReference type="GO" id="GO:0043386">
    <property type="term" value="P:mycotoxin biosynthetic process"/>
    <property type="evidence" value="ECO:0007669"/>
    <property type="project" value="InterPro"/>
</dbReference>
<feature type="region of interest" description="Disordered" evidence="3">
    <location>
        <begin position="1"/>
        <end position="28"/>
    </location>
</feature>
<dbReference type="Pfam" id="PF11807">
    <property type="entry name" value="UstYa"/>
    <property type="match status" value="1"/>
</dbReference>
<dbReference type="OrthoDB" id="3687641at2759"/>
<comment type="similarity">
    <text evidence="2">Belongs to the ustYa family.</text>
</comment>